<sequence length="352" mass="38031">MSLHPTGSRDTLVPFAAGSPPSSFPDCRPAHVTAERGECWFSLPLRHGGTRAVRISYESQGPQNAPCVLVLGGISAHRHLASSRRYPEAGWWPGQVGIGKSLDPRRLRLLGIDWLGADGQIDAPLDTADQADAIACVLDALGIRRLRALIGASYGALVGLQFAARHGERLRHLLAISGAHRPHPFSSAWRSVQRAIVRLATNGEDRRNAVAVARQLAVLSYRSPEEFAARFDAPATRNGDRFEVAAESYLRHQGDRFSAAFSATAFERLSESIDLHHVDPGSIRVPTTVVGVHEDRLVPLDDLRQLAASLAGPGRLVSLHSLYGHDAFLKEDDAIAGVITWVLAEGETEVAA</sequence>
<accession>A0A4S3KWE5</accession>
<proteinExistence type="predicted"/>
<dbReference type="PIRSF" id="PIRSF000443">
    <property type="entry name" value="Homoser_Ac_trans"/>
    <property type="match status" value="1"/>
</dbReference>
<dbReference type="NCBIfam" id="NF006449">
    <property type="entry name" value="PRK08775.1"/>
    <property type="match status" value="1"/>
</dbReference>
<feature type="active site" evidence="2">
    <location>
        <position position="325"/>
    </location>
</feature>
<keyword evidence="5" id="KW-1185">Reference proteome</keyword>
<name>A0A4S3KWE5_9GAMM</name>
<dbReference type="InterPro" id="IPR029058">
    <property type="entry name" value="AB_hydrolase_fold"/>
</dbReference>
<gene>
    <name evidence="4" type="ORF">EDC25_104124</name>
</gene>
<feature type="active site" description="Nucleophile" evidence="2">
    <location>
        <position position="153"/>
    </location>
</feature>
<dbReference type="Gene3D" id="3.40.50.1820">
    <property type="entry name" value="alpha/beta hydrolase"/>
    <property type="match status" value="1"/>
</dbReference>
<dbReference type="RefSeq" id="WP_123523177.1">
    <property type="nucleotide sequence ID" value="NZ_JBHLWF010000088.1"/>
</dbReference>
<evidence type="ECO:0000313" key="4">
    <source>
        <dbReference type="EMBL" id="TCT00133.1"/>
    </source>
</evidence>
<dbReference type="Pfam" id="PF00561">
    <property type="entry name" value="Abhydrolase_1"/>
    <property type="match status" value="1"/>
</dbReference>
<reference evidence="4 5" key="1">
    <citation type="submission" date="2019-03" db="EMBL/GenBank/DDBJ databases">
        <title>Genomic Encyclopedia of Type Strains, Phase IV (KMG-IV): sequencing the most valuable type-strain genomes for metagenomic binning, comparative biology and taxonomic classification.</title>
        <authorList>
            <person name="Goeker M."/>
        </authorList>
    </citation>
    <scope>NUCLEOTIDE SEQUENCE [LARGE SCALE GENOMIC DNA]</scope>
    <source>
        <strain evidence="4 5">DSM 21944</strain>
    </source>
</reference>
<dbReference type="GO" id="GO:0009092">
    <property type="term" value="P:homoserine metabolic process"/>
    <property type="evidence" value="ECO:0007669"/>
    <property type="project" value="TreeGrafter"/>
</dbReference>
<keyword evidence="1 4" id="KW-0808">Transferase</keyword>
<feature type="domain" description="AB hydrolase-1" evidence="3">
    <location>
        <begin position="68"/>
        <end position="331"/>
    </location>
</feature>
<dbReference type="InterPro" id="IPR000073">
    <property type="entry name" value="AB_hydrolase_1"/>
</dbReference>
<dbReference type="Proteomes" id="UP000294599">
    <property type="component" value="Unassembled WGS sequence"/>
</dbReference>
<protein>
    <submittedName>
        <fullName evidence="4">Homoserine O-acetyltransferase</fullName>
    </submittedName>
</protein>
<evidence type="ECO:0000313" key="5">
    <source>
        <dbReference type="Proteomes" id="UP000294599"/>
    </source>
</evidence>
<dbReference type="GO" id="GO:0009086">
    <property type="term" value="P:methionine biosynthetic process"/>
    <property type="evidence" value="ECO:0007669"/>
    <property type="project" value="TreeGrafter"/>
</dbReference>
<evidence type="ECO:0000256" key="2">
    <source>
        <dbReference type="PIRSR" id="PIRSR000443-1"/>
    </source>
</evidence>
<evidence type="ECO:0000256" key="1">
    <source>
        <dbReference type="ARBA" id="ARBA00022679"/>
    </source>
</evidence>
<comment type="caution">
    <text evidence="4">The sequence shown here is derived from an EMBL/GenBank/DDBJ whole genome shotgun (WGS) entry which is preliminary data.</text>
</comment>
<dbReference type="EMBL" id="SMAF01000004">
    <property type="protein sequence ID" value="TCT00133.1"/>
    <property type="molecule type" value="Genomic_DNA"/>
</dbReference>
<dbReference type="OrthoDB" id="9800754at2"/>
<organism evidence="4 5">
    <name type="scientific">Pseudofulvimonas gallinarii</name>
    <dbReference type="NCBI Taxonomy" id="634155"/>
    <lineage>
        <taxon>Bacteria</taxon>
        <taxon>Pseudomonadati</taxon>
        <taxon>Pseudomonadota</taxon>
        <taxon>Gammaproteobacteria</taxon>
        <taxon>Lysobacterales</taxon>
        <taxon>Rhodanobacteraceae</taxon>
        <taxon>Pseudofulvimonas</taxon>
    </lineage>
</organism>
<feature type="active site" evidence="2">
    <location>
        <position position="295"/>
    </location>
</feature>
<dbReference type="PANTHER" id="PTHR32268">
    <property type="entry name" value="HOMOSERINE O-ACETYLTRANSFERASE"/>
    <property type="match status" value="1"/>
</dbReference>
<dbReference type="InterPro" id="IPR008220">
    <property type="entry name" value="HAT_MetX-like"/>
</dbReference>
<evidence type="ECO:0000259" key="3">
    <source>
        <dbReference type="Pfam" id="PF00561"/>
    </source>
</evidence>
<dbReference type="SUPFAM" id="SSF53474">
    <property type="entry name" value="alpha/beta-Hydrolases"/>
    <property type="match status" value="1"/>
</dbReference>
<dbReference type="AlphaFoldDB" id="A0A4S3KWE5"/>
<dbReference type="GO" id="GO:0004414">
    <property type="term" value="F:homoserine O-acetyltransferase activity"/>
    <property type="evidence" value="ECO:0007669"/>
    <property type="project" value="TreeGrafter"/>
</dbReference>
<dbReference type="PANTHER" id="PTHR32268:SF11">
    <property type="entry name" value="HOMOSERINE O-ACETYLTRANSFERASE"/>
    <property type="match status" value="1"/>
</dbReference>